<dbReference type="EMBL" id="FQWF01000023">
    <property type="protein sequence ID" value="SHH20374.1"/>
    <property type="molecule type" value="Genomic_DNA"/>
</dbReference>
<dbReference type="STRING" id="229205.SAMN05444372_1236"/>
<gene>
    <name evidence="1" type="ORF">SAMN05444372_1236</name>
</gene>
<evidence type="ECO:0000313" key="1">
    <source>
        <dbReference type="EMBL" id="SHH20374.1"/>
    </source>
</evidence>
<dbReference type="Proteomes" id="UP000184020">
    <property type="component" value="Unassembled WGS sequence"/>
</dbReference>
<organism evidence="1 2">
    <name type="scientific">Flavobacterium micromati</name>
    <dbReference type="NCBI Taxonomy" id="229205"/>
    <lineage>
        <taxon>Bacteria</taxon>
        <taxon>Pseudomonadati</taxon>
        <taxon>Bacteroidota</taxon>
        <taxon>Flavobacteriia</taxon>
        <taxon>Flavobacteriales</taxon>
        <taxon>Flavobacteriaceae</taxon>
        <taxon>Flavobacterium</taxon>
    </lineage>
</organism>
<evidence type="ECO:0000313" key="2">
    <source>
        <dbReference type="Proteomes" id="UP000184020"/>
    </source>
</evidence>
<accession>A0A1M5R1X7</accession>
<name>A0A1M5R1X7_9FLAO</name>
<keyword evidence="2" id="KW-1185">Reference proteome</keyword>
<dbReference type="OrthoDB" id="1121830at2"/>
<dbReference type="AlphaFoldDB" id="A0A1M5R1X7"/>
<sequence length="74" mass="8396">MVFPPEAPGLEDTILPNNPVCFIDAFLEALSLVAIGFKIQTIKSERGSRYDMKFFLKIYFHDYLNGLGSLIKIK</sequence>
<proteinExistence type="predicted"/>
<reference evidence="2" key="1">
    <citation type="submission" date="2016-11" db="EMBL/GenBank/DDBJ databases">
        <authorList>
            <person name="Varghese N."/>
            <person name="Submissions S."/>
        </authorList>
    </citation>
    <scope>NUCLEOTIDE SEQUENCE [LARGE SCALE GENOMIC DNA]</scope>
    <source>
        <strain evidence="2">DSM 17659</strain>
    </source>
</reference>
<protein>
    <submittedName>
        <fullName evidence="1">Uncharacterized protein</fullName>
    </submittedName>
</protein>